<dbReference type="AlphaFoldDB" id="A0A8H4UM20"/>
<evidence type="ECO:0000313" key="3">
    <source>
        <dbReference type="Proteomes" id="UP000635477"/>
    </source>
</evidence>
<dbReference type="Proteomes" id="UP000635477">
    <property type="component" value="Unassembled WGS sequence"/>
</dbReference>
<reference evidence="2" key="1">
    <citation type="journal article" date="2020" name="BMC Genomics">
        <title>Correction to: Identification and distribution of gene clusters required for synthesis of sphingolipid metabolism inhibitors in diverse species of the filamentous fungus Fusarium.</title>
        <authorList>
            <person name="Kim H.S."/>
            <person name="Lohmar J.M."/>
            <person name="Busman M."/>
            <person name="Brown D.W."/>
            <person name="Naumann T.A."/>
            <person name="Divon H.H."/>
            <person name="Lysoe E."/>
            <person name="Uhlig S."/>
            <person name="Proctor R.H."/>
        </authorList>
    </citation>
    <scope>NUCLEOTIDE SEQUENCE</scope>
    <source>
        <strain evidence="2">NRRL 22465</strain>
    </source>
</reference>
<feature type="compositionally biased region" description="Polar residues" evidence="1">
    <location>
        <begin position="54"/>
        <end position="72"/>
    </location>
</feature>
<reference evidence="2" key="2">
    <citation type="submission" date="2020-05" db="EMBL/GenBank/DDBJ databases">
        <authorList>
            <person name="Kim H.-S."/>
            <person name="Proctor R.H."/>
            <person name="Brown D.W."/>
        </authorList>
    </citation>
    <scope>NUCLEOTIDE SEQUENCE</scope>
    <source>
        <strain evidence="2">NRRL 22465</strain>
    </source>
</reference>
<comment type="caution">
    <text evidence="2">The sequence shown here is derived from an EMBL/GenBank/DDBJ whole genome shotgun (WGS) entry which is preliminary data.</text>
</comment>
<evidence type="ECO:0000313" key="2">
    <source>
        <dbReference type="EMBL" id="KAF4979204.1"/>
    </source>
</evidence>
<evidence type="ECO:0000256" key="1">
    <source>
        <dbReference type="SAM" id="MobiDB-lite"/>
    </source>
</evidence>
<sequence length="555" mass="61475">MSHPTKDSKRMLSPQLNTIKTKTKRPRAIYVMESPGGTMRETDPSNYHPPASGLTASGLTASDQPANGQQPRGQPIPVQPDTRQLENVPLPTRGAQPRNVINDLSQESLSALSVRDKLRKGISMGMANMYAYDRAGRGMAQYNPRLAPQPRPEPEGALTVTGMMKKLDVAAHIDPNIRLDPSIVASGPATISDELTDKRPGAGDPPDVQEKKIEHFRTRMSALYTACQRLQAVTGSANYHRFSPTTALPHLEPGLVMLVQDYGCSGNPLKMNDIPANMPGLMASLWGSSRRNGYRKLDLNKITFKRNWEEDRLVEQSMPSFPPSRKCNEPEELFSLDAHQGSLTLYETKVAYGPGKWQKWTWFKICKPLIDVKGPRPVELTSVPESVLVFGIPTSQIEKAPQQPGQPARLGDFGRLNLGAYAESAKRSVIIEWKFSKNGIPSFEVSAQPEHLEEKDLAPDMLWVDCAPYYKGGEAWWEDIQDLALNNRAFWELVQQHMASFLCLVEVKSKYGATWIEVAPEAQGSSNSERDSGSGMRGGRMGRGESGLRNEVRQG</sequence>
<accession>A0A8H4UM20</accession>
<feature type="compositionally biased region" description="Basic and acidic residues" evidence="1">
    <location>
        <begin position="542"/>
        <end position="555"/>
    </location>
</feature>
<keyword evidence="3" id="KW-1185">Reference proteome</keyword>
<protein>
    <submittedName>
        <fullName evidence="2">Uncharacterized protein</fullName>
    </submittedName>
</protein>
<name>A0A8H4UM20_9HYPO</name>
<dbReference type="EMBL" id="JABEYC010000314">
    <property type="protein sequence ID" value="KAF4979204.1"/>
    <property type="molecule type" value="Genomic_DNA"/>
</dbReference>
<feature type="region of interest" description="Disordered" evidence="1">
    <location>
        <begin position="1"/>
        <end position="83"/>
    </location>
</feature>
<gene>
    <name evidence="2" type="ORF">FZEAL_4538</name>
</gene>
<feature type="region of interest" description="Disordered" evidence="1">
    <location>
        <begin position="522"/>
        <end position="555"/>
    </location>
</feature>
<feature type="compositionally biased region" description="Basic and acidic residues" evidence="1">
    <location>
        <begin position="1"/>
        <end position="10"/>
    </location>
</feature>
<proteinExistence type="predicted"/>
<organism evidence="2 3">
    <name type="scientific">Fusarium zealandicum</name>
    <dbReference type="NCBI Taxonomy" id="1053134"/>
    <lineage>
        <taxon>Eukaryota</taxon>
        <taxon>Fungi</taxon>
        <taxon>Dikarya</taxon>
        <taxon>Ascomycota</taxon>
        <taxon>Pezizomycotina</taxon>
        <taxon>Sordariomycetes</taxon>
        <taxon>Hypocreomycetidae</taxon>
        <taxon>Hypocreales</taxon>
        <taxon>Nectriaceae</taxon>
        <taxon>Fusarium</taxon>
        <taxon>Fusarium staphyleae species complex</taxon>
    </lineage>
</organism>
<dbReference type="OrthoDB" id="5102470at2759"/>